<evidence type="ECO:0000259" key="1">
    <source>
        <dbReference type="PROSITE" id="PS50011"/>
    </source>
</evidence>
<dbReference type="Pfam" id="PF07714">
    <property type="entry name" value="PK_Tyr_Ser-Thr"/>
    <property type="match status" value="1"/>
</dbReference>
<dbReference type="SUPFAM" id="SSF56112">
    <property type="entry name" value="Protein kinase-like (PK-like)"/>
    <property type="match status" value="1"/>
</dbReference>
<feature type="domain" description="Protein kinase" evidence="1">
    <location>
        <begin position="466"/>
        <end position="701"/>
    </location>
</feature>
<dbReference type="Pfam" id="PF00069">
    <property type="entry name" value="Pkinase"/>
    <property type="match status" value="1"/>
</dbReference>
<dbReference type="PROSITE" id="PS50011">
    <property type="entry name" value="PROTEIN_KINASE_DOM"/>
    <property type="match status" value="1"/>
</dbReference>
<protein>
    <recommendedName>
        <fullName evidence="1">Protein kinase domain-containing protein</fullName>
    </recommendedName>
</protein>
<dbReference type="InterPro" id="IPR001245">
    <property type="entry name" value="Ser-Thr/Tyr_kinase_cat_dom"/>
</dbReference>
<evidence type="ECO:0000313" key="3">
    <source>
        <dbReference type="Proteomes" id="UP001372338"/>
    </source>
</evidence>
<keyword evidence="3" id="KW-1185">Reference proteome</keyword>
<gene>
    <name evidence="2" type="ORF">RIF29_21810</name>
</gene>
<dbReference type="InterPro" id="IPR000719">
    <property type="entry name" value="Prot_kinase_dom"/>
</dbReference>
<dbReference type="Gene3D" id="3.30.200.20">
    <property type="entry name" value="Phosphorylase Kinase, domain 1"/>
    <property type="match status" value="1"/>
</dbReference>
<proteinExistence type="predicted"/>
<accession>A0AAN9I8T5</accession>
<dbReference type="Proteomes" id="UP001372338">
    <property type="component" value="Unassembled WGS sequence"/>
</dbReference>
<dbReference type="InterPro" id="IPR011009">
    <property type="entry name" value="Kinase-like_dom_sf"/>
</dbReference>
<dbReference type="EMBL" id="JAYWIO010000004">
    <property type="protein sequence ID" value="KAK7269094.1"/>
    <property type="molecule type" value="Genomic_DNA"/>
</dbReference>
<organism evidence="2 3">
    <name type="scientific">Crotalaria pallida</name>
    <name type="common">Smooth rattlebox</name>
    <name type="synonym">Crotalaria striata</name>
    <dbReference type="NCBI Taxonomy" id="3830"/>
    <lineage>
        <taxon>Eukaryota</taxon>
        <taxon>Viridiplantae</taxon>
        <taxon>Streptophyta</taxon>
        <taxon>Embryophyta</taxon>
        <taxon>Tracheophyta</taxon>
        <taxon>Spermatophyta</taxon>
        <taxon>Magnoliopsida</taxon>
        <taxon>eudicotyledons</taxon>
        <taxon>Gunneridae</taxon>
        <taxon>Pentapetalae</taxon>
        <taxon>rosids</taxon>
        <taxon>fabids</taxon>
        <taxon>Fabales</taxon>
        <taxon>Fabaceae</taxon>
        <taxon>Papilionoideae</taxon>
        <taxon>50 kb inversion clade</taxon>
        <taxon>genistoids sensu lato</taxon>
        <taxon>core genistoids</taxon>
        <taxon>Crotalarieae</taxon>
        <taxon>Crotalaria</taxon>
    </lineage>
</organism>
<dbReference type="PANTHER" id="PTHR35481">
    <property type="entry name" value="DNA-DIRECTED RNA POLYMERASE SUBUNIT ALPHA"/>
    <property type="match status" value="1"/>
</dbReference>
<dbReference type="GO" id="GO:0005524">
    <property type="term" value="F:ATP binding"/>
    <property type="evidence" value="ECO:0007669"/>
    <property type="project" value="InterPro"/>
</dbReference>
<sequence length="710" mass="79917">MESSSNSHSHAQKNTKIIYSQHAISKWFSIGDSNQSDGDDHDHELPSYVKLHPFSLESVHHKYKENPFILLCSDTHLPQPQGTETRNPWEAIADKSLQNLLSSFENVRAEMEDQEIEQVKPTLVARFGKFLFHRSPSVTQEEMANNLASETMLRQLKRTFYTHIPASYVDKMANGDALRVGLDFAEEKDVFRVQLSDTKRPETTISCKCSIMKEPNKLKLYKIELSQVRQMVTDISCLTKNLDLRLMLCSKRILTVLKDDEMQCIQNLIESAVLDPNVKGGLRWPLGKATSGDRFSVCGVWHTMIKVYTNPSIRLKVRHVDRFDFRASVGESASEVYLKLKAIVSLLKACAFHANFNSLSLLFCSSDLRDDYVKDIFILVEKDDTKKSINLSKLLGAVPDQSGFFEGFSEKLELAIISITLIIIFRKMKKKQQPPSMPPVQLKEIKTTLHGLYWYTKAEIENAVNLGNSMCLSSGNAGNVYKGVLPSGLVVGIKHLSKSYNSNSFTREVEALSRIRHPNLVSLFGYCLQDDERYLVYEYCANRNLAQHLSSNVLLTNILLTSFQAKLSDFGLAKMLAIEENKVFTAIGGTLGYMDPEYCMDTKLTSASDIYSFGIVALQILSGQKILELGLGDRDQLTRKARDVSIGKRPSSDFEDPQLKGNVNMEDFVAILAIAVLCVSRSSKFRPTIEAVIEELEKIYINTHGVAGRV</sequence>
<reference evidence="2 3" key="1">
    <citation type="submission" date="2024-01" db="EMBL/GenBank/DDBJ databases">
        <title>The genomes of 5 underutilized Papilionoideae crops provide insights into root nodulation and disease resistanc.</title>
        <authorList>
            <person name="Yuan L."/>
        </authorList>
    </citation>
    <scope>NUCLEOTIDE SEQUENCE [LARGE SCALE GENOMIC DNA]</scope>
    <source>
        <strain evidence="2">ZHUSHIDOU_FW_LH</strain>
        <tissue evidence="2">Leaf</tissue>
    </source>
</reference>
<dbReference type="Gene3D" id="1.10.510.10">
    <property type="entry name" value="Transferase(Phosphotransferase) domain 1"/>
    <property type="match status" value="1"/>
</dbReference>
<evidence type="ECO:0000313" key="2">
    <source>
        <dbReference type="EMBL" id="KAK7269094.1"/>
    </source>
</evidence>
<dbReference type="AlphaFoldDB" id="A0AAN9I8T5"/>
<dbReference type="Pfam" id="PF25475">
    <property type="entry name" value="DUF7903"/>
    <property type="match status" value="1"/>
</dbReference>
<dbReference type="InterPro" id="IPR057225">
    <property type="entry name" value="DUF7903"/>
</dbReference>
<name>A0AAN9I8T5_CROPI</name>
<dbReference type="PANTHER" id="PTHR35481:SF1">
    <property type="entry name" value="DNA-DIRECTED RNA POLYMERASE SUBUNIT ALPHA"/>
    <property type="match status" value="1"/>
</dbReference>
<comment type="caution">
    <text evidence="2">The sequence shown here is derived from an EMBL/GenBank/DDBJ whole genome shotgun (WGS) entry which is preliminary data.</text>
</comment>
<dbReference type="GO" id="GO:0004672">
    <property type="term" value="F:protein kinase activity"/>
    <property type="evidence" value="ECO:0007669"/>
    <property type="project" value="InterPro"/>
</dbReference>